<reference evidence="1 2" key="1">
    <citation type="submission" date="2024-07" db="EMBL/GenBank/DDBJ databases">
        <title>Section-level genome sequencing and comparative genomics of Aspergillus sections Usti and Cavernicolus.</title>
        <authorList>
            <consortium name="Lawrence Berkeley National Laboratory"/>
            <person name="Nybo J.L."/>
            <person name="Vesth T.C."/>
            <person name="Theobald S."/>
            <person name="Frisvad J.C."/>
            <person name="Larsen T.O."/>
            <person name="Kjaerboelling I."/>
            <person name="Rothschild-Mancinelli K."/>
            <person name="Lyhne E.K."/>
            <person name="Kogle M.E."/>
            <person name="Barry K."/>
            <person name="Clum A."/>
            <person name="Na H."/>
            <person name="Ledsgaard L."/>
            <person name="Lin J."/>
            <person name="Lipzen A."/>
            <person name="Kuo A."/>
            <person name="Riley R."/>
            <person name="Mondo S."/>
            <person name="Labutti K."/>
            <person name="Haridas S."/>
            <person name="Pangalinan J."/>
            <person name="Salamov A.A."/>
            <person name="Simmons B.A."/>
            <person name="Magnuson J.K."/>
            <person name="Chen J."/>
            <person name="Drula E."/>
            <person name="Henrissat B."/>
            <person name="Wiebenga A."/>
            <person name="Lubbers R.J."/>
            <person name="Gomes A.C."/>
            <person name="Macurrencykelacurrency M.R."/>
            <person name="Stajich J."/>
            <person name="Grigoriev I.V."/>
            <person name="Mortensen U.H."/>
            <person name="De Vries R.P."/>
            <person name="Baker S.E."/>
            <person name="Andersen M.R."/>
        </authorList>
    </citation>
    <scope>NUCLEOTIDE SEQUENCE [LARGE SCALE GENOMIC DNA]</scope>
    <source>
        <strain evidence="1 2">CBS 449.75</strain>
    </source>
</reference>
<proteinExistence type="predicted"/>
<evidence type="ECO:0000313" key="1">
    <source>
        <dbReference type="EMBL" id="KAL2862346.1"/>
    </source>
</evidence>
<keyword evidence="2" id="KW-1185">Reference proteome</keyword>
<dbReference type="Proteomes" id="UP001610432">
    <property type="component" value="Unassembled WGS sequence"/>
</dbReference>
<name>A0ABR4LD28_9EURO</name>
<dbReference type="GeneID" id="98142008"/>
<dbReference type="RefSeq" id="XP_070881325.1">
    <property type="nucleotide sequence ID" value="XM_071026936.1"/>
</dbReference>
<accession>A0ABR4LD28</accession>
<evidence type="ECO:0000313" key="2">
    <source>
        <dbReference type="Proteomes" id="UP001610432"/>
    </source>
</evidence>
<dbReference type="EMBL" id="JBFXLQ010000069">
    <property type="protein sequence ID" value="KAL2862346.1"/>
    <property type="molecule type" value="Genomic_DNA"/>
</dbReference>
<protein>
    <submittedName>
        <fullName evidence="1">Uncharacterized protein</fullName>
    </submittedName>
</protein>
<gene>
    <name evidence="1" type="ORF">BJX67DRAFT_298606</name>
</gene>
<comment type="caution">
    <text evidence="1">The sequence shown here is derived from an EMBL/GenBank/DDBJ whole genome shotgun (WGS) entry which is preliminary data.</text>
</comment>
<organism evidence="1 2">
    <name type="scientific">Aspergillus lucknowensis</name>
    <dbReference type="NCBI Taxonomy" id="176173"/>
    <lineage>
        <taxon>Eukaryota</taxon>
        <taxon>Fungi</taxon>
        <taxon>Dikarya</taxon>
        <taxon>Ascomycota</taxon>
        <taxon>Pezizomycotina</taxon>
        <taxon>Eurotiomycetes</taxon>
        <taxon>Eurotiomycetidae</taxon>
        <taxon>Eurotiales</taxon>
        <taxon>Aspergillaceae</taxon>
        <taxon>Aspergillus</taxon>
        <taxon>Aspergillus subgen. Nidulantes</taxon>
    </lineage>
</organism>
<sequence>MAVVTQWQKKGGVTAEPRVWNEKHGAFSEHGYHVELPRDFTFEGGGLMIVRGADGFSVAVVGSLEEREVSVGWGRRGCRGLDALLRLWIPFDLEGLALMLSSNLWDHLLRDVLLDWTRIAHHRLSNPDRIFKFFPSRKQV</sequence>